<dbReference type="SUPFAM" id="SSF53474">
    <property type="entry name" value="alpha/beta-Hydrolases"/>
    <property type="match status" value="1"/>
</dbReference>
<evidence type="ECO:0000313" key="4">
    <source>
        <dbReference type="Proteomes" id="UP001492380"/>
    </source>
</evidence>
<feature type="region of interest" description="Disordered" evidence="1">
    <location>
        <begin position="385"/>
        <end position="425"/>
    </location>
</feature>
<dbReference type="Proteomes" id="UP001492380">
    <property type="component" value="Unassembled WGS sequence"/>
</dbReference>
<organism evidence="3 4">
    <name type="scientific">Phyllosticta capitalensis</name>
    <dbReference type="NCBI Taxonomy" id="121624"/>
    <lineage>
        <taxon>Eukaryota</taxon>
        <taxon>Fungi</taxon>
        <taxon>Dikarya</taxon>
        <taxon>Ascomycota</taxon>
        <taxon>Pezizomycotina</taxon>
        <taxon>Dothideomycetes</taxon>
        <taxon>Dothideomycetes incertae sedis</taxon>
        <taxon>Botryosphaeriales</taxon>
        <taxon>Phyllostictaceae</taxon>
        <taxon>Phyllosticta</taxon>
    </lineage>
</organism>
<dbReference type="PANTHER" id="PTHR42044">
    <property type="entry name" value="DUF676 DOMAIN-CONTAINING PROTEIN-RELATED"/>
    <property type="match status" value="1"/>
</dbReference>
<dbReference type="EMBL" id="JBBWRZ010000004">
    <property type="protein sequence ID" value="KAK8238335.1"/>
    <property type="molecule type" value="Genomic_DNA"/>
</dbReference>
<keyword evidence="4" id="KW-1185">Reference proteome</keyword>
<sequence length="524" mass="57446">MQHVHFLFQSPGLLPILDYDPIRLPTITMPGVAYIPIQTPDQTAFTSDAAALSSPIRSLLRDTLLLLQNLKYTPHAFRPSVPLKDLPNLQCQDHVTPSRDLGLVISATALESILGLVSVPLALYLSGWMFLLFISLAYCVLSALLKAVRGPLIVKSRVEMLDSKTIDGERWYFVNGVGTSHRALQHTVDRLAATFQRPVTGIHNRTYGVLGDIVVCLFQRCFRYNTADVRCAYEMLKLQILEPGVEKIVFLAHGQGACVASLALDRMLLELPSKSLEKLEIFTFGCAASHFNNPLSHSFLTTLLQETPLNSVLSSRPRHVVPIIEHYANENDPFARWGVLNSTRNCPGQRFAGQVFINKDAGGHLFNQHYLDAMLPLPPARIEDLLNTSTSSSGSSSGRNTTSTTRTSSPDETTDESGAFLPSPPFPTMSAFLDRMVDVDYGTAARRAETVDQARLQGFGVTPSSGDAQAGARAGREMARGRRTSVVDETQLALGEGAGRTVRQLSRLWLYVGGGQAKRRGREG</sequence>
<evidence type="ECO:0000256" key="1">
    <source>
        <dbReference type="SAM" id="MobiDB-lite"/>
    </source>
</evidence>
<keyword evidence="2" id="KW-0812">Transmembrane</keyword>
<reference evidence="3 4" key="1">
    <citation type="submission" date="2024-04" db="EMBL/GenBank/DDBJ databases">
        <title>Phyllosticta paracitricarpa is synonymous to the EU quarantine fungus P. citricarpa based on phylogenomic analyses.</title>
        <authorList>
            <consortium name="Lawrence Berkeley National Laboratory"/>
            <person name="Van Ingen-Buijs V.A."/>
            <person name="Van Westerhoven A.C."/>
            <person name="Haridas S."/>
            <person name="Skiadas P."/>
            <person name="Martin F."/>
            <person name="Groenewald J.Z."/>
            <person name="Crous P.W."/>
            <person name="Seidl M.F."/>
        </authorList>
    </citation>
    <scope>NUCLEOTIDE SEQUENCE [LARGE SCALE GENOMIC DNA]</scope>
    <source>
        <strain evidence="3 4">CBS 123374</strain>
    </source>
</reference>
<feature type="transmembrane region" description="Helical" evidence="2">
    <location>
        <begin position="128"/>
        <end position="148"/>
    </location>
</feature>
<keyword evidence="2" id="KW-0472">Membrane</keyword>
<feature type="compositionally biased region" description="Low complexity" evidence="1">
    <location>
        <begin position="387"/>
        <end position="411"/>
    </location>
</feature>
<evidence type="ECO:0000256" key="2">
    <source>
        <dbReference type="SAM" id="Phobius"/>
    </source>
</evidence>
<evidence type="ECO:0000313" key="3">
    <source>
        <dbReference type="EMBL" id="KAK8238335.1"/>
    </source>
</evidence>
<dbReference type="PANTHER" id="PTHR42044:SF2">
    <property type="entry name" value="DUF676 DOMAIN-CONTAINING PROTEIN"/>
    <property type="match status" value="1"/>
</dbReference>
<dbReference type="InterPro" id="IPR029058">
    <property type="entry name" value="AB_hydrolase_fold"/>
</dbReference>
<name>A0ABR1YTM4_9PEZI</name>
<accession>A0ABR1YTM4</accession>
<proteinExistence type="predicted"/>
<keyword evidence="2" id="KW-1133">Transmembrane helix</keyword>
<comment type="caution">
    <text evidence="3">The sequence shown here is derived from an EMBL/GenBank/DDBJ whole genome shotgun (WGS) entry which is preliminary data.</text>
</comment>
<protein>
    <submittedName>
        <fullName evidence="3">Uncharacterized protein</fullName>
    </submittedName>
</protein>
<gene>
    <name evidence="3" type="ORF">HDK90DRAFT_222982</name>
</gene>